<evidence type="ECO:0000313" key="1">
    <source>
        <dbReference type="EMBL" id="GKV21242.1"/>
    </source>
</evidence>
<evidence type="ECO:0000313" key="2">
    <source>
        <dbReference type="Proteomes" id="UP001054252"/>
    </source>
</evidence>
<keyword evidence="2" id="KW-1185">Reference proteome</keyword>
<name>A0AAV5K9K3_9ROSI</name>
<accession>A0AAV5K9K3</accession>
<organism evidence="1 2">
    <name type="scientific">Rubroshorea leprosula</name>
    <dbReference type="NCBI Taxonomy" id="152421"/>
    <lineage>
        <taxon>Eukaryota</taxon>
        <taxon>Viridiplantae</taxon>
        <taxon>Streptophyta</taxon>
        <taxon>Embryophyta</taxon>
        <taxon>Tracheophyta</taxon>
        <taxon>Spermatophyta</taxon>
        <taxon>Magnoliopsida</taxon>
        <taxon>eudicotyledons</taxon>
        <taxon>Gunneridae</taxon>
        <taxon>Pentapetalae</taxon>
        <taxon>rosids</taxon>
        <taxon>malvids</taxon>
        <taxon>Malvales</taxon>
        <taxon>Dipterocarpaceae</taxon>
        <taxon>Rubroshorea</taxon>
    </lineage>
</organism>
<dbReference type="EMBL" id="BPVZ01000056">
    <property type="protein sequence ID" value="GKV21242.1"/>
    <property type="molecule type" value="Genomic_DNA"/>
</dbReference>
<sequence length="81" mass="9138">MRKRVAGFVVSRRNVPGGQVGWRLEFEREIKDAQFVHPLPVLFDPPLPLRLISTGFIPDCSSPSLPLPRHCWAAAFSFPPK</sequence>
<dbReference type="Proteomes" id="UP001054252">
    <property type="component" value="Unassembled WGS sequence"/>
</dbReference>
<proteinExistence type="predicted"/>
<gene>
    <name evidence="1" type="ORF">SLEP1_g31239</name>
</gene>
<protein>
    <submittedName>
        <fullName evidence="1">Uncharacterized protein</fullName>
    </submittedName>
</protein>
<dbReference type="AlphaFoldDB" id="A0AAV5K9K3"/>
<comment type="caution">
    <text evidence="1">The sequence shown here is derived from an EMBL/GenBank/DDBJ whole genome shotgun (WGS) entry which is preliminary data.</text>
</comment>
<reference evidence="1 2" key="1">
    <citation type="journal article" date="2021" name="Commun. Biol.">
        <title>The genome of Shorea leprosula (Dipterocarpaceae) highlights the ecological relevance of drought in aseasonal tropical rainforests.</title>
        <authorList>
            <person name="Ng K.K.S."/>
            <person name="Kobayashi M.J."/>
            <person name="Fawcett J.A."/>
            <person name="Hatakeyama M."/>
            <person name="Paape T."/>
            <person name="Ng C.H."/>
            <person name="Ang C.C."/>
            <person name="Tnah L.H."/>
            <person name="Lee C.T."/>
            <person name="Nishiyama T."/>
            <person name="Sese J."/>
            <person name="O'Brien M.J."/>
            <person name="Copetti D."/>
            <person name="Mohd Noor M.I."/>
            <person name="Ong R.C."/>
            <person name="Putra M."/>
            <person name="Sireger I.Z."/>
            <person name="Indrioko S."/>
            <person name="Kosugi Y."/>
            <person name="Izuno A."/>
            <person name="Isagi Y."/>
            <person name="Lee S.L."/>
            <person name="Shimizu K.K."/>
        </authorList>
    </citation>
    <scope>NUCLEOTIDE SEQUENCE [LARGE SCALE GENOMIC DNA]</scope>
    <source>
        <strain evidence="1">214</strain>
    </source>
</reference>